<sequence length="170" mass="18892">MIELSLRPYLLTMALWKGFIFGQVKFLIGLRFAKRKWLMSKMMIIGSTFSGVVVNGTKRQSPVSLGVFQYTATALLNASATSCGWSIVPNQFCCGRGDLLSLRLIMSGFVDAGMLPFSILPWPFLLVLIYLHCYCSVSTVAICFGRKDFGYMFRSNTKIGGILQGFLLLS</sequence>
<evidence type="ECO:0000256" key="1">
    <source>
        <dbReference type="SAM" id="Phobius"/>
    </source>
</evidence>
<evidence type="ECO:0000313" key="3">
    <source>
        <dbReference type="EMBL" id="OAD66348.1"/>
    </source>
</evidence>
<keyword evidence="1" id="KW-0472">Membrane</keyword>
<protein>
    <submittedName>
        <fullName evidence="3">Uncharacterized protein</fullName>
    </submittedName>
</protein>
<dbReference type="EMBL" id="KV441012">
    <property type="protein sequence ID" value="OAD65226.1"/>
    <property type="molecule type" value="Genomic_DNA"/>
</dbReference>
<evidence type="ECO:0000313" key="4">
    <source>
        <dbReference type="Proteomes" id="UP000077315"/>
    </source>
</evidence>
<gene>
    <name evidence="3" type="ORF">PHYBLDRAFT_175405</name>
    <name evidence="2" type="ORF">PHYBLDRAFT_176344</name>
</gene>
<keyword evidence="1" id="KW-0812">Transmembrane</keyword>
<dbReference type="RefSeq" id="XP_018283266.1">
    <property type="nucleotide sequence ID" value="XM_018437741.1"/>
</dbReference>
<dbReference type="EMBL" id="KV441004">
    <property type="protein sequence ID" value="OAD66348.1"/>
    <property type="molecule type" value="Genomic_DNA"/>
</dbReference>
<dbReference type="AlphaFoldDB" id="A0A167JN54"/>
<dbReference type="Proteomes" id="UP000077315">
    <property type="component" value="Unassembled WGS sequence"/>
</dbReference>
<name>A0A167JN54_PHYB8</name>
<feature type="transmembrane region" description="Helical" evidence="1">
    <location>
        <begin position="125"/>
        <end position="145"/>
    </location>
</feature>
<accession>A0A167JN54</accession>
<dbReference type="GeneID" id="28998647"/>
<proteinExistence type="predicted"/>
<dbReference type="VEuPathDB" id="FungiDB:PHYBLDRAFT_176344"/>
<keyword evidence="1" id="KW-1133">Transmembrane helix</keyword>
<keyword evidence="4" id="KW-1185">Reference proteome</keyword>
<reference evidence="3" key="2">
    <citation type="submission" date="2015-06" db="EMBL/GenBank/DDBJ databases">
        <title>Expansion of signal transduction pathways in fungi by whole-genome duplication.</title>
        <authorList>
            <consortium name="DOE Joint Genome Institute"/>
            <person name="Corrochano L.M."/>
            <person name="Kuo A."/>
            <person name="Marcet-Houben M."/>
            <person name="Polaino S."/>
            <person name="Salamov A."/>
            <person name="Villalobos J.M."/>
            <person name="Alvarez M.I."/>
            <person name="Avalos J."/>
            <person name="Benito E.P."/>
            <person name="Benoit I."/>
            <person name="Burger G."/>
            <person name="Camino L.P."/>
            <person name="Canovas D."/>
            <person name="Cerda-Olmedo E."/>
            <person name="Cheng J.-F."/>
            <person name="Dominguez A."/>
            <person name="Elias M."/>
            <person name="Eslava A.P."/>
            <person name="Glaser F."/>
            <person name="Grimwood J."/>
            <person name="Gutierrez G."/>
            <person name="Heitman J."/>
            <person name="Henrissat B."/>
            <person name="Iturriaga E.A."/>
            <person name="Lang B.F."/>
            <person name="Lavin J.L."/>
            <person name="Lee S."/>
            <person name="Li W."/>
            <person name="Lindquist E."/>
            <person name="Lopez-Garcia S."/>
            <person name="Luque E.M."/>
            <person name="Marcos A.T."/>
            <person name="Martin J."/>
            <person name="Mccluskey K."/>
            <person name="Medina H.R."/>
            <person name="Miralles-Duran A."/>
            <person name="Miyazaki A."/>
            <person name="Munoz-Torres E."/>
            <person name="Oguiza J.A."/>
            <person name="Ohm R."/>
            <person name="Olmedo M."/>
            <person name="Orejas M."/>
            <person name="Ortiz-Castellanos L."/>
            <person name="Pisabarro A.G."/>
            <person name="Rodriguez-Romero J."/>
            <person name="Ruiz-Herrera J."/>
            <person name="Ruiz-Vazquez R."/>
            <person name="Sanz C."/>
            <person name="Schackwitz W."/>
            <person name="Schmutz J."/>
            <person name="Shahriari M."/>
            <person name="Shelest E."/>
            <person name="Silva-Franco F."/>
            <person name="Soanes D."/>
            <person name="Syed K."/>
            <person name="Tagua V.G."/>
            <person name="Talbot N.J."/>
            <person name="Thon M."/>
            <person name="De Vries R.P."/>
            <person name="Wiebenga A."/>
            <person name="Yadav J.S."/>
            <person name="Braun E.L."/>
            <person name="Baker S."/>
            <person name="Garre V."/>
            <person name="Horwitz B."/>
            <person name="Torres-Martinez S."/>
            <person name="Idnurm A."/>
            <person name="Herrera-Estrella A."/>
            <person name="Gabaldon T."/>
            <person name="Grigoriev I.V."/>
        </authorList>
    </citation>
    <scope>NUCLEOTIDE SEQUENCE [LARGE SCALE GENOMIC DNA]</scope>
    <source>
        <strain evidence="3">NRRL 1555</strain>
    </source>
</reference>
<dbReference type="GeneID" id="28998386"/>
<dbReference type="VEuPathDB" id="FungiDB:PHYBLDRAFT_175405"/>
<feature type="transmembrane region" description="Helical" evidence="1">
    <location>
        <begin position="6"/>
        <end position="26"/>
    </location>
</feature>
<reference evidence="4" key="1">
    <citation type="submission" date="2015-06" db="EMBL/GenBank/DDBJ databases">
        <title>Expansion of signal transduction pathways in fungi by whole-genome duplication.</title>
        <authorList>
            <consortium name="DOE Joint Genome Institute"/>
            <person name="Corrochano L.M."/>
            <person name="Kuo A."/>
            <person name="Marcet-Houben M."/>
            <person name="Polaino S."/>
            <person name="Salamov A."/>
            <person name="Villalobos J.M."/>
            <person name="Alvarez M.I."/>
            <person name="Avalos J."/>
            <person name="Benito E.P."/>
            <person name="Benoit I."/>
            <person name="Burger G."/>
            <person name="Camino L.P."/>
            <person name="Canovas D."/>
            <person name="Cerda-Olmedo E."/>
            <person name="Cheng J.-F."/>
            <person name="Dominguez A."/>
            <person name="Elias M."/>
            <person name="Eslava A.P."/>
            <person name="Glaser F."/>
            <person name="Grimwood J."/>
            <person name="Gutierrez G."/>
            <person name="Heitman J."/>
            <person name="Henrissat B."/>
            <person name="Iturriaga E.A."/>
            <person name="Lang B.F."/>
            <person name="Lavin J.L."/>
            <person name="Lee S."/>
            <person name="Li W."/>
            <person name="Lindquist E."/>
            <person name="Lopez-Garcia S."/>
            <person name="Luque E.M."/>
            <person name="Marcos A.T."/>
            <person name="Martin J."/>
            <person name="McCluskey K."/>
            <person name="Medina H.R."/>
            <person name="Miralles-Duran A."/>
            <person name="Miyazaki A."/>
            <person name="Munoz-Torres E."/>
            <person name="Oguiza J.A."/>
            <person name="Ohm R."/>
            <person name="Olmedo M."/>
            <person name="Orejas M."/>
            <person name="Ortiz-Castellanos L."/>
            <person name="Pisabarro A.G."/>
            <person name="Rodriguez-Romero J."/>
            <person name="Ruiz-Herrera J."/>
            <person name="Ruiz-Vazquez R."/>
            <person name="Sanz C."/>
            <person name="Schackwitz W."/>
            <person name="Schmutz J."/>
            <person name="Shahriari M."/>
            <person name="Shelest E."/>
            <person name="Silva-Franco F."/>
            <person name="Soanes D."/>
            <person name="Syed K."/>
            <person name="Tagua V.G."/>
            <person name="Talbot N.J."/>
            <person name="Thon M."/>
            <person name="De vries R.P."/>
            <person name="Wiebenga A."/>
            <person name="Yadav J.S."/>
            <person name="Braun E.L."/>
            <person name="Baker S."/>
            <person name="Garre V."/>
            <person name="Horwitz B."/>
            <person name="Torres-Martinez S."/>
            <person name="Idnurm A."/>
            <person name="Herrera-Estrella A."/>
            <person name="Gabaldon T."/>
            <person name="Grigoriev I.V."/>
        </authorList>
    </citation>
    <scope>NUCLEOTIDE SEQUENCE [LARGE SCALE GENOMIC DNA]</scope>
    <source>
        <strain evidence="4">NRRL 1555(-)</strain>
    </source>
</reference>
<organism evidence="3 4">
    <name type="scientific">Phycomyces blakesleeanus (strain ATCC 8743b / DSM 1359 / FGSC 10004 / NBRC 33097 / NRRL 1555)</name>
    <dbReference type="NCBI Taxonomy" id="763407"/>
    <lineage>
        <taxon>Eukaryota</taxon>
        <taxon>Fungi</taxon>
        <taxon>Fungi incertae sedis</taxon>
        <taxon>Mucoromycota</taxon>
        <taxon>Mucoromycotina</taxon>
        <taxon>Mucoromycetes</taxon>
        <taxon>Mucorales</taxon>
        <taxon>Phycomycetaceae</taxon>
        <taxon>Phycomyces</taxon>
    </lineage>
</organism>
<evidence type="ECO:0000313" key="2">
    <source>
        <dbReference type="EMBL" id="OAD65226.1"/>
    </source>
</evidence>
<feature type="transmembrane region" description="Helical" evidence="1">
    <location>
        <begin position="67"/>
        <end position="88"/>
    </location>
</feature>
<dbReference type="RefSeq" id="XP_018284388.1">
    <property type="nucleotide sequence ID" value="XM_018437480.1"/>
</dbReference>